<organism evidence="1 2">
    <name type="scientific">Bradyrhizobium arachidis</name>
    <dbReference type="NCBI Taxonomy" id="858423"/>
    <lineage>
        <taxon>Bacteria</taxon>
        <taxon>Pseudomonadati</taxon>
        <taxon>Pseudomonadota</taxon>
        <taxon>Alphaproteobacteria</taxon>
        <taxon>Hyphomicrobiales</taxon>
        <taxon>Nitrobacteraceae</taxon>
        <taxon>Bradyrhizobium</taxon>
    </lineage>
</organism>
<name>A0AAE7NKK4_9BRAD</name>
<reference evidence="1 2" key="1">
    <citation type="submission" date="2018-06" db="EMBL/GenBank/DDBJ databases">
        <title>Comparative genomics of Bradyrhizobium nodulating Arachidis hypogaea.</title>
        <authorList>
            <person name="Li Y."/>
        </authorList>
    </citation>
    <scope>NUCLEOTIDE SEQUENCE [LARGE SCALE GENOMIC DNA]</scope>
    <source>
        <strain evidence="1 2">CCBAU 051107</strain>
    </source>
</reference>
<protein>
    <submittedName>
        <fullName evidence="1">Uncharacterized protein</fullName>
    </submittedName>
</protein>
<proteinExistence type="predicted"/>
<dbReference type="Proteomes" id="UP000594015">
    <property type="component" value="Chromosome"/>
</dbReference>
<sequence>MSAALDERSLGSEFGLINPARATLARILESHRVREGRSAERSNCRDDWETYLGFAPAKALNDRCRPAEELHVGIIWTLDLVIAIAIAVCHGV</sequence>
<accession>A0AAE7NKK4</accession>
<dbReference type="KEGG" id="barh:WN72_10260"/>
<gene>
    <name evidence="1" type="ORF">WN72_10260</name>
</gene>
<evidence type="ECO:0000313" key="2">
    <source>
        <dbReference type="Proteomes" id="UP000594015"/>
    </source>
</evidence>
<evidence type="ECO:0000313" key="1">
    <source>
        <dbReference type="EMBL" id="QOZ66677.1"/>
    </source>
</evidence>
<dbReference type="AlphaFoldDB" id="A0AAE7NKK4"/>
<dbReference type="EMBL" id="CP030050">
    <property type="protein sequence ID" value="QOZ66677.1"/>
    <property type="molecule type" value="Genomic_DNA"/>
</dbReference>